<dbReference type="PANTHER" id="PTHR36833">
    <property type="entry name" value="SLR0610 PROTEIN-RELATED"/>
    <property type="match status" value="1"/>
</dbReference>
<dbReference type="Pfam" id="PF06182">
    <property type="entry name" value="ABC2_membrane_6"/>
    <property type="match status" value="1"/>
</dbReference>
<accession>A0A345HZ24</accession>
<keyword evidence="3" id="KW-1185">Reference proteome</keyword>
<keyword evidence="1" id="KW-0472">Membrane</keyword>
<dbReference type="OrthoDB" id="9788195at2"/>
<gene>
    <name evidence="2" type="ORF">DVK44_34185</name>
</gene>
<feature type="transmembrane region" description="Helical" evidence="1">
    <location>
        <begin position="65"/>
        <end position="85"/>
    </location>
</feature>
<feature type="transmembrane region" description="Helical" evidence="1">
    <location>
        <begin position="32"/>
        <end position="53"/>
    </location>
</feature>
<name>A0A345HZ24_9ACTN</name>
<dbReference type="KEGG" id="spad:DVK44_34185"/>
<organism evidence="2 3">
    <name type="scientific">Streptomyces paludis</name>
    <dbReference type="NCBI Taxonomy" id="2282738"/>
    <lineage>
        <taxon>Bacteria</taxon>
        <taxon>Bacillati</taxon>
        <taxon>Actinomycetota</taxon>
        <taxon>Actinomycetes</taxon>
        <taxon>Kitasatosporales</taxon>
        <taxon>Streptomycetaceae</taxon>
        <taxon>Streptomyces</taxon>
    </lineage>
</organism>
<feature type="transmembrane region" description="Helical" evidence="1">
    <location>
        <begin position="151"/>
        <end position="178"/>
    </location>
</feature>
<evidence type="ECO:0000313" key="2">
    <source>
        <dbReference type="EMBL" id="AXG81948.1"/>
    </source>
</evidence>
<dbReference type="PANTHER" id="PTHR36833:SF1">
    <property type="entry name" value="INTEGRAL MEMBRANE TRANSPORT PROTEIN"/>
    <property type="match status" value="1"/>
</dbReference>
<dbReference type="EMBL" id="CP031194">
    <property type="protein sequence ID" value="AXG81948.1"/>
    <property type="molecule type" value="Genomic_DNA"/>
</dbReference>
<dbReference type="AlphaFoldDB" id="A0A345HZ24"/>
<dbReference type="Proteomes" id="UP000253868">
    <property type="component" value="Chromosome"/>
</dbReference>
<evidence type="ECO:0000313" key="3">
    <source>
        <dbReference type="Proteomes" id="UP000253868"/>
    </source>
</evidence>
<reference evidence="3" key="1">
    <citation type="submission" date="2018-07" db="EMBL/GenBank/DDBJ databases">
        <authorList>
            <person name="Zhao J."/>
        </authorList>
    </citation>
    <scope>NUCLEOTIDE SEQUENCE [LARGE SCALE GENOMIC DNA]</scope>
    <source>
        <strain evidence="3">GSSD-12</strain>
    </source>
</reference>
<keyword evidence="1" id="KW-1133">Transmembrane helix</keyword>
<evidence type="ECO:0000256" key="1">
    <source>
        <dbReference type="SAM" id="Phobius"/>
    </source>
</evidence>
<protein>
    <recommendedName>
        <fullName evidence="4">ABC transporter permease</fullName>
    </recommendedName>
</protein>
<evidence type="ECO:0008006" key="4">
    <source>
        <dbReference type="Google" id="ProtNLM"/>
    </source>
</evidence>
<dbReference type="InterPro" id="IPR010390">
    <property type="entry name" value="ABC-2_transporter-like"/>
</dbReference>
<feature type="transmembrane region" description="Helical" evidence="1">
    <location>
        <begin position="232"/>
        <end position="250"/>
    </location>
</feature>
<sequence>MAAEPRTPALFHFTLLLRLQYRAKSAYRADLALQVVSALLRQGTWLVFLLVLLRRTPAVDGWDTWKMIFLYGLATAPLGLNVLLFDGVWKLDELIRKGDLDSLLLRPVDPVVQLFTRDVSLHGIGDLTIGVAAMSLAADHLTLPFGPWTPLIAVLCVVSGSVLYCSVNLASAALGFWFRELYNIPFLVQQFTDLARFPLTMYPRLLAALFLFPLPFAFVTYLPVVLMTEGGSLWVLVAAPAAALVAHVLARRVFLLGLRRYESAGN</sequence>
<dbReference type="RefSeq" id="WP_114664488.1">
    <property type="nucleotide sequence ID" value="NZ_CP031194.1"/>
</dbReference>
<feature type="transmembrane region" description="Helical" evidence="1">
    <location>
        <begin position="205"/>
        <end position="226"/>
    </location>
</feature>
<proteinExistence type="predicted"/>
<keyword evidence="1" id="KW-0812">Transmembrane</keyword>